<name>A0A0E0CFE1_9ORYZ</name>
<proteinExistence type="predicted"/>
<reference evidence="2" key="2">
    <citation type="submission" date="2018-05" db="EMBL/GenBank/DDBJ databases">
        <title>OmerRS3 (Oryza meridionalis Reference Sequence Version 3).</title>
        <authorList>
            <person name="Zhang J."/>
            <person name="Kudrna D."/>
            <person name="Lee S."/>
            <person name="Talag J."/>
            <person name="Welchert J."/>
            <person name="Wing R.A."/>
        </authorList>
    </citation>
    <scope>NUCLEOTIDE SEQUENCE [LARGE SCALE GENOMIC DNA]</scope>
    <source>
        <strain evidence="2">cv. OR44</strain>
    </source>
</reference>
<dbReference type="EnsemblPlants" id="OMERI02G04050.1">
    <property type="protein sequence ID" value="OMERI02G04050.1"/>
    <property type="gene ID" value="OMERI02G04050"/>
</dbReference>
<accession>A0A0E0CFE1</accession>
<sequence length="142" mass="14105">MVPSLSLAASPPTAAATCPFLIVPAGGRGTLTAVVKGISGQGASPPWTTASPGGRPLRGIGDRGAEGEARQDERHGRRRSVTAAARVGDGDAAVGGVATGTRAVAGDLAGGVDDDDTGTARPVGSEMRRSMTMTKRSLAGRL</sequence>
<organism evidence="2">
    <name type="scientific">Oryza meridionalis</name>
    <dbReference type="NCBI Taxonomy" id="40149"/>
    <lineage>
        <taxon>Eukaryota</taxon>
        <taxon>Viridiplantae</taxon>
        <taxon>Streptophyta</taxon>
        <taxon>Embryophyta</taxon>
        <taxon>Tracheophyta</taxon>
        <taxon>Spermatophyta</taxon>
        <taxon>Magnoliopsida</taxon>
        <taxon>Liliopsida</taxon>
        <taxon>Poales</taxon>
        <taxon>Poaceae</taxon>
        <taxon>BOP clade</taxon>
        <taxon>Oryzoideae</taxon>
        <taxon>Oryzeae</taxon>
        <taxon>Oryzinae</taxon>
        <taxon>Oryza</taxon>
    </lineage>
</organism>
<evidence type="ECO:0000313" key="2">
    <source>
        <dbReference type="EnsemblPlants" id="OMERI02G04050.1"/>
    </source>
</evidence>
<evidence type="ECO:0000256" key="1">
    <source>
        <dbReference type="SAM" id="MobiDB-lite"/>
    </source>
</evidence>
<dbReference type="Proteomes" id="UP000008021">
    <property type="component" value="Chromosome 2"/>
</dbReference>
<dbReference type="AlphaFoldDB" id="A0A0E0CFE1"/>
<evidence type="ECO:0000313" key="3">
    <source>
        <dbReference type="Proteomes" id="UP000008021"/>
    </source>
</evidence>
<feature type="region of interest" description="Disordered" evidence="1">
    <location>
        <begin position="38"/>
        <end position="142"/>
    </location>
</feature>
<reference evidence="2" key="1">
    <citation type="submission" date="2015-04" db="UniProtKB">
        <authorList>
            <consortium name="EnsemblPlants"/>
        </authorList>
    </citation>
    <scope>IDENTIFICATION</scope>
</reference>
<feature type="compositionally biased region" description="Low complexity" evidence="1">
    <location>
        <begin position="81"/>
        <end position="111"/>
    </location>
</feature>
<feature type="compositionally biased region" description="Basic and acidic residues" evidence="1">
    <location>
        <begin position="60"/>
        <end position="75"/>
    </location>
</feature>
<keyword evidence="3" id="KW-1185">Reference proteome</keyword>
<protein>
    <submittedName>
        <fullName evidence="2">Uncharacterized protein</fullName>
    </submittedName>
</protein>
<dbReference type="HOGENOM" id="CLU_151548_0_0_1"/>
<dbReference type="Gramene" id="OMERI02G04050.1">
    <property type="protein sequence ID" value="OMERI02G04050.1"/>
    <property type="gene ID" value="OMERI02G04050"/>
</dbReference>